<dbReference type="Proteomes" id="UP000199603">
    <property type="component" value="Unassembled WGS sequence"/>
</dbReference>
<dbReference type="Pfam" id="PF01522">
    <property type="entry name" value="Polysacc_deac_1"/>
    <property type="match status" value="1"/>
</dbReference>
<name>A0A1G6WKM1_9GAMM</name>
<reference evidence="4 5" key="1">
    <citation type="submission" date="2016-10" db="EMBL/GenBank/DDBJ databases">
        <authorList>
            <person name="de Groot N.N."/>
        </authorList>
    </citation>
    <scope>NUCLEOTIDE SEQUENCE [LARGE SCALE GENOMIC DNA]</scope>
    <source>
        <strain evidence="4 5">DSM 16957</strain>
    </source>
</reference>
<dbReference type="PROSITE" id="PS51677">
    <property type="entry name" value="NODB"/>
    <property type="match status" value="1"/>
</dbReference>
<evidence type="ECO:0000256" key="1">
    <source>
        <dbReference type="ARBA" id="ARBA00004613"/>
    </source>
</evidence>
<organism evidence="4 5">
    <name type="scientific">Aquimonas voraii</name>
    <dbReference type="NCBI Taxonomy" id="265719"/>
    <lineage>
        <taxon>Bacteria</taxon>
        <taxon>Pseudomonadati</taxon>
        <taxon>Pseudomonadota</taxon>
        <taxon>Gammaproteobacteria</taxon>
        <taxon>Lysobacterales</taxon>
        <taxon>Lysobacteraceae</taxon>
        <taxon>Aquimonas</taxon>
    </lineage>
</organism>
<evidence type="ECO:0000256" key="2">
    <source>
        <dbReference type="ARBA" id="ARBA00022729"/>
    </source>
</evidence>
<dbReference type="AlphaFoldDB" id="A0A1G6WKM1"/>
<dbReference type="SUPFAM" id="SSF88713">
    <property type="entry name" value="Glycoside hydrolase/deacetylase"/>
    <property type="match status" value="1"/>
</dbReference>
<dbReference type="GO" id="GO:0005576">
    <property type="term" value="C:extracellular region"/>
    <property type="evidence" value="ECO:0007669"/>
    <property type="project" value="UniProtKB-SubCell"/>
</dbReference>
<dbReference type="PANTHER" id="PTHR34216:SF3">
    <property type="entry name" value="POLY-BETA-1,6-N-ACETYL-D-GLUCOSAMINE N-DEACETYLASE"/>
    <property type="match status" value="1"/>
</dbReference>
<gene>
    <name evidence="4" type="ORF">SAMN04488509_10545</name>
</gene>
<dbReference type="RefSeq" id="WP_143006632.1">
    <property type="nucleotide sequence ID" value="NZ_FNAG01000005.1"/>
</dbReference>
<dbReference type="InterPro" id="IPR002509">
    <property type="entry name" value="NODB_dom"/>
</dbReference>
<sequence>MKRLLLAHALKRSGALALLRTVYRPRGLLCLNYHRIASQLPRYCDPGVISASAEQFAAQIRFLKRHAELITPDEIQDARRSRGRFALVTFDDGYSDNYHAAFEVLCHERARATFFIATGYIDNPRLSWWDAINALIDSTSARRLHLPEFELPPLSLAPEQRPDAVHQLLRLYKRLPGERAAALLQRLRELPDAQQPDASEQWMSWDMLREMQAHGMHIGGHTMHHPVLSRLPIEEQREEILGCAERLQTELGRPMRAFAYPVGNRDSFNADTRQVLKETGVRYAFSYYGGFHGMDTEDDYDIRREPIEPYVAPALFEGIFGLPRVFCGG</sequence>
<feature type="domain" description="NodB homology" evidence="3">
    <location>
        <begin position="84"/>
        <end position="329"/>
    </location>
</feature>
<evidence type="ECO:0000313" key="4">
    <source>
        <dbReference type="EMBL" id="SDD66341.1"/>
    </source>
</evidence>
<protein>
    <submittedName>
        <fullName evidence="4">Polysaccharide deacetylase</fullName>
    </submittedName>
</protein>
<dbReference type="Gene3D" id="3.20.20.370">
    <property type="entry name" value="Glycoside hydrolase/deacetylase"/>
    <property type="match status" value="1"/>
</dbReference>
<dbReference type="CDD" id="cd10918">
    <property type="entry name" value="CE4_NodB_like_5s_6s"/>
    <property type="match status" value="1"/>
</dbReference>
<dbReference type="InterPro" id="IPR051398">
    <property type="entry name" value="Polysacch_Deacetylase"/>
</dbReference>
<keyword evidence="2" id="KW-0732">Signal</keyword>
<dbReference type="EMBL" id="FNAG01000005">
    <property type="protein sequence ID" value="SDD66341.1"/>
    <property type="molecule type" value="Genomic_DNA"/>
</dbReference>
<dbReference type="OrthoDB" id="9814639at2"/>
<accession>A0A1G6WKM1</accession>
<dbReference type="GO" id="GO:0005975">
    <property type="term" value="P:carbohydrate metabolic process"/>
    <property type="evidence" value="ECO:0007669"/>
    <property type="project" value="InterPro"/>
</dbReference>
<evidence type="ECO:0000259" key="3">
    <source>
        <dbReference type="PROSITE" id="PS51677"/>
    </source>
</evidence>
<dbReference type="InterPro" id="IPR011330">
    <property type="entry name" value="Glyco_hydro/deAcase_b/a-brl"/>
</dbReference>
<keyword evidence="5" id="KW-1185">Reference proteome</keyword>
<comment type="subcellular location">
    <subcellularLocation>
        <location evidence="1">Secreted</location>
    </subcellularLocation>
</comment>
<dbReference type="PANTHER" id="PTHR34216">
    <property type="match status" value="1"/>
</dbReference>
<evidence type="ECO:0000313" key="5">
    <source>
        <dbReference type="Proteomes" id="UP000199603"/>
    </source>
</evidence>
<proteinExistence type="predicted"/>
<dbReference type="GO" id="GO:0016810">
    <property type="term" value="F:hydrolase activity, acting on carbon-nitrogen (but not peptide) bonds"/>
    <property type="evidence" value="ECO:0007669"/>
    <property type="project" value="InterPro"/>
</dbReference>
<dbReference type="STRING" id="265719.SAMN04488509_10545"/>